<dbReference type="Pfam" id="PF08713">
    <property type="entry name" value="DNA_alkylation"/>
    <property type="match status" value="1"/>
</dbReference>
<accession>A0A3B0X5X5</accession>
<dbReference type="SUPFAM" id="SSF48371">
    <property type="entry name" value="ARM repeat"/>
    <property type="match status" value="1"/>
</dbReference>
<dbReference type="AlphaFoldDB" id="A0A3B0X5X5"/>
<protein>
    <submittedName>
        <fullName evidence="1">DNA alkylation repair enzyme</fullName>
    </submittedName>
</protein>
<name>A0A3B0X5X5_9ZZZZ</name>
<gene>
    <name evidence="1" type="ORF">MNBD_GAMMA06-933</name>
</gene>
<sequence length="359" mass="41676">MPEPLKNLYSKTLIKNLSDKILQRYSAFDKKAFGSAVFDKNWKDKELKQRMRHIAQCLHLHLPTNYKKAIKILRPVSAQFSGFEYMFFQDYVECYGLDDFATSMPALEHFTKYASSEFAVRAFILQDEKNMMKQMLMWAKSDNHHVRRLASEGCRPRLPWAIALPAFKKNPQPVLKILKVLMKDNSEYVRRSVANNLNDISKDNPEITLNWAQQYLGKNKNTDRLIKHACRTLLKQGDKKTLPLFGFTKPAHISIAQFKCQANVALGDKLNFSFLLNSKKPSLGKCRLEFAIDFMKASGNLNRKVFKISESNYTEKEKTVTKYFSFKKISTRKYYAGKHQLTLVINGVDFVTKPFTLYF</sequence>
<dbReference type="Gene3D" id="1.25.40.290">
    <property type="entry name" value="ARM repeat domains"/>
    <property type="match status" value="1"/>
</dbReference>
<dbReference type="EMBL" id="UOFD01000028">
    <property type="protein sequence ID" value="VAW51334.1"/>
    <property type="molecule type" value="Genomic_DNA"/>
</dbReference>
<organism evidence="1">
    <name type="scientific">hydrothermal vent metagenome</name>
    <dbReference type="NCBI Taxonomy" id="652676"/>
    <lineage>
        <taxon>unclassified sequences</taxon>
        <taxon>metagenomes</taxon>
        <taxon>ecological metagenomes</taxon>
    </lineage>
</organism>
<proteinExistence type="predicted"/>
<dbReference type="InterPro" id="IPR014825">
    <property type="entry name" value="DNA_alkylation"/>
</dbReference>
<reference evidence="1" key="1">
    <citation type="submission" date="2018-06" db="EMBL/GenBank/DDBJ databases">
        <authorList>
            <person name="Zhirakovskaya E."/>
        </authorList>
    </citation>
    <scope>NUCLEOTIDE SEQUENCE</scope>
</reference>
<dbReference type="InterPro" id="IPR016024">
    <property type="entry name" value="ARM-type_fold"/>
</dbReference>
<evidence type="ECO:0000313" key="1">
    <source>
        <dbReference type="EMBL" id="VAW51334.1"/>
    </source>
</evidence>